<dbReference type="InterPro" id="IPR026961">
    <property type="entry name" value="PGG_dom"/>
</dbReference>
<dbReference type="AlphaFoldDB" id="A0A176W2E1"/>
<proteinExistence type="predicted"/>
<name>A0A176W2E1_MARPO</name>
<dbReference type="SMART" id="SM00248">
    <property type="entry name" value="ANK"/>
    <property type="match status" value="7"/>
</dbReference>
<comment type="subcellular location">
    <subcellularLocation>
        <location evidence="1">Membrane</location>
        <topology evidence="1">Multi-pass membrane protein</topology>
    </subcellularLocation>
</comment>
<keyword evidence="4 8" id="KW-1133">Transmembrane helix</keyword>
<feature type="region of interest" description="Disordered" evidence="7">
    <location>
        <begin position="111"/>
        <end position="144"/>
    </location>
</feature>
<evidence type="ECO:0000256" key="1">
    <source>
        <dbReference type="ARBA" id="ARBA00004141"/>
    </source>
</evidence>
<protein>
    <recommendedName>
        <fullName evidence="9">PGG domain-containing protein</fullName>
    </recommendedName>
</protein>
<evidence type="ECO:0000313" key="11">
    <source>
        <dbReference type="Proteomes" id="UP000077202"/>
    </source>
</evidence>
<dbReference type="GO" id="GO:0005886">
    <property type="term" value="C:plasma membrane"/>
    <property type="evidence" value="ECO:0007669"/>
    <property type="project" value="TreeGrafter"/>
</dbReference>
<evidence type="ECO:0000256" key="8">
    <source>
        <dbReference type="SAM" id="Phobius"/>
    </source>
</evidence>
<evidence type="ECO:0000313" key="10">
    <source>
        <dbReference type="EMBL" id="OAE26376.1"/>
    </source>
</evidence>
<feature type="domain" description="PGG" evidence="9">
    <location>
        <begin position="701"/>
        <end position="819"/>
    </location>
</feature>
<organism evidence="10 11">
    <name type="scientific">Marchantia polymorpha subsp. ruderalis</name>
    <dbReference type="NCBI Taxonomy" id="1480154"/>
    <lineage>
        <taxon>Eukaryota</taxon>
        <taxon>Viridiplantae</taxon>
        <taxon>Streptophyta</taxon>
        <taxon>Embryophyta</taxon>
        <taxon>Marchantiophyta</taxon>
        <taxon>Marchantiopsida</taxon>
        <taxon>Marchantiidae</taxon>
        <taxon>Marchantiales</taxon>
        <taxon>Marchantiaceae</taxon>
        <taxon>Marchantia</taxon>
    </lineage>
</organism>
<dbReference type="InterPro" id="IPR002110">
    <property type="entry name" value="Ankyrin_rpt"/>
</dbReference>
<keyword evidence="3" id="KW-0677">Repeat</keyword>
<feature type="transmembrane region" description="Helical" evidence="8">
    <location>
        <begin position="838"/>
        <end position="861"/>
    </location>
</feature>
<dbReference type="Pfam" id="PF13962">
    <property type="entry name" value="PGG"/>
    <property type="match status" value="1"/>
</dbReference>
<keyword evidence="5" id="KW-0040">ANK repeat</keyword>
<evidence type="ECO:0000256" key="3">
    <source>
        <dbReference type="ARBA" id="ARBA00022737"/>
    </source>
</evidence>
<dbReference type="PANTHER" id="PTHR24186">
    <property type="entry name" value="PROTEIN PHOSPHATASE 1 REGULATORY SUBUNIT"/>
    <property type="match status" value="1"/>
</dbReference>
<keyword evidence="11" id="KW-1185">Reference proteome</keyword>
<gene>
    <name evidence="10" type="ORF">AXG93_4324s1440</name>
</gene>
<dbReference type="PANTHER" id="PTHR24186:SF38">
    <property type="entry name" value="ANKYRIN REPEAT FAMILY PROTEIN"/>
    <property type="match status" value="1"/>
</dbReference>
<keyword evidence="6 8" id="KW-0472">Membrane</keyword>
<dbReference type="InterPro" id="IPR036770">
    <property type="entry name" value="Ankyrin_rpt-contain_sf"/>
</dbReference>
<keyword evidence="2 8" id="KW-0812">Transmembrane</keyword>
<sequence length="877" mass="97575">MTTTGEATGTTSHAPKLELWRPWLKALHGGDCHAIRSLLRLNPWYVAIFPGSKDCEFKRAKRILQSGVDEMKDWEGCSALHVAVQQGCLALVDEVLNVFRLEDKESFLTSRSLRPGDLPSPGANPPEQPGKPEAQHHYAQTMKKASTKELQLMENILLAQEPSSGLDALAMAVINGQEEVVRILVAAFQQLENNPYDIMSSGEANDSPAGSCELGVTPSSLLQVHKIVQEVLEEMGTENYQLAEKEFSQLHEFNFLPWPQYLFHAACSKTSPILDKCRRRIIRNAVDIGVHHVKVLFGLRDGQGRTPLHVAVAAGVETGIVKDIFDAMPKGDEYAECVNARDGAGRTPLHCAISREQADRDVEQLLQDPRTDLNAVFFYNPTILRLFDIEKLCFRHGFRNSTSILKNVHKSTVLHLALWSPWPKVVKAVQMLLKDHRLNLSQTCNINIPSKHDRADPSPFGWNKDSDFYLTPLQLATLLENVPILQILANDDRAYDFGRLNNASRYEDLRATVDGELHNLLSALPDSSFSSESLKGGRATFQQKRVEVWVKFMNTSALHYAAILGNPAGVRILLNSKRFDPLVEDLDGNNALHYAAYARELEHPISPHLLDVPCCRSPLLPKVQPTAEPSAGGASQEREAPSSRTGESRRQGCINLLLQSGIDIWKTNKAGNIADPGMRASPEACSWWYERLARETLETKQSLNAAANAVSVTAALVATASYVGPLQPPLGYVQNSDGTAAMQIQVEYLSIRVFIVCDTVAFYVALCAIMLSLIPSLPMPHESMLDELVSTRRSVTLAVAFLILSIISIIFAFASASMAVIPNDRRSWNHRGLTMGPIVVGTFFCVLIMYMVCLRLIRLVLHQNFWFRKNYRRMTLF</sequence>
<evidence type="ECO:0000256" key="6">
    <source>
        <dbReference type="ARBA" id="ARBA00023136"/>
    </source>
</evidence>
<reference evidence="10" key="1">
    <citation type="submission" date="2016-03" db="EMBL/GenBank/DDBJ databases">
        <title>Mechanisms controlling the formation of the plant cell surface in tip-growing cells are functionally conserved among land plants.</title>
        <authorList>
            <person name="Honkanen S."/>
            <person name="Jones V.A."/>
            <person name="Morieri G."/>
            <person name="Champion C."/>
            <person name="Hetherington A.J."/>
            <person name="Kelly S."/>
            <person name="Saint-Marcoux D."/>
            <person name="Proust H."/>
            <person name="Prescott H."/>
            <person name="Dolan L."/>
        </authorList>
    </citation>
    <scope>NUCLEOTIDE SEQUENCE [LARGE SCALE GENOMIC DNA]</scope>
    <source>
        <tissue evidence="10">Whole gametophyte</tissue>
    </source>
</reference>
<dbReference type="SUPFAM" id="SSF48403">
    <property type="entry name" value="Ankyrin repeat"/>
    <property type="match status" value="1"/>
</dbReference>
<dbReference type="Gene3D" id="1.25.40.20">
    <property type="entry name" value="Ankyrin repeat-containing domain"/>
    <property type="match status" value="3"/>
</dbReference>
<feature type="region of interest" description="Disordered" evidence="7">
    <location>
        <begin position="623"/>
        <end position="649"/>
    </location>
</feature>
<comment type="caution">
    <text evidence="10">The sequence shown here is derived from an EMBL/GenBank/DDBJ whole genome shotgun (WGS) entry which is preliminary data.</text>
</comment>
<feature type="compositionally biased region" description="Basic and acidic residues" evidence="7">
    <location>
        <begin position="636"/>
        <end position="649"/>
    </location>
</feature>
<evidence type="ECO:0000256" key="7">
    <source>
        <dbReference type="SAM" id="MobiDB-lite"/>
    </source>
</evidence>
<feature type="transmembrane region" description="Helical" evidence="8">
    <location>
        <begin position="795"/>
        <end position="818"/>
    </location>
</feature>
<dbReference type="Proteomes" id="UP000077202">
    <property type="component" value="Unassembled WGS sequence"/>
</dbReference>
<dbReference type="EMBL" id="LVLJ01002190">
    <property type="protein sequence ID" value="OAE26376.1"/>
    <property type="molecule type" value="Genomic_DNA"/>
</dbReference>
<feature type="transmembrane region" description="Helical" evidence="8">
    <location>
        <begin position="753"/>
        <end position="774"/>
    </location>
</feature>
<accession>A0A176W2E1</accession>
<evidence type="ECO:0000256" key="2">
    <source>
        <dbReference type="ARBA" id="ARBA00022692"/>
    </source>
</evidence>
<evidence type="ECO:0000256" key="4">
    <source>
        <dbReference type="ARBA" id="ARBA00022989"/>
    </source>
</evidence>
<evidence type="ECO:0000256" key="5">
    <source>
        <dbReference type="ARBA" id="ARBA00023043"/>
    </source>
</evidence>
<evidence type="ECO:0000259" key="9">
    <source>
        <dbReference type="Pfam" id="PF13962"/>
    </source>
</evidence>